<dbReference type="CDD" id="cd00051">
    <property type="entry name" value="EFh"/>
    <property type="match status" value="2"/>
</dbReference>
<dbReference type="Proteomes" id="UP000887564">
    <property type="component" value="Unplaced"/>
</dbReference>
<name>A0A914S3N5_PAREQ</name>
<dbReference type="PROSITE" id="PS50222">
    <property type="entry name" value="EF_HAND_2"/>
    <property type="match status" value="2"/>
</dbReference>
<dbReference type="Pfam" id="PF13833">
    <property type="entry name" value="EF-hand_8"/>
    <property type="match status" value="1"/>
</dbReference>
<keyword evidence="1" id="KW-0677">Repeat</keyword>
<keyword evidence="4" id="KW-1185">Reference proteome</keyword>
<feature type="domain" description="EF-hand" evidence="3">
    <location>
        <begin position="26"/>
        <end position="61"/>
    </location>
</feature>
<dbReference type="WBParaSite" id="PEQ_0001321301-mRNA-1">
    <property type="protein sequence ID" value="PEQ_0001321301-mRNA-1"/>
    <property type="gene ID" value="PEQ_0001321301"/>
</dbReference>
<evidence type="ECO:0000313" key="5">
    <source>
        <dbReference type="WBParaSite" id="PEQ_0001321301-mRNA-1"/>
    </source>
</evidence>
<proteinExistence type="predicted"/>
<dbReference type="PROSITE" id="PS00018">
    <property type="entry name" value="EF_HAND_1"/>
    <property type="match status" value="2"/>
</dbReference>
<evidence type="ECO:0000259" key="3">
    <source>
        <dbReference type="PROSITE" id="PS50222"/>
    </source>
</evidence>
<feature type="domain" description="EF-hand" evidence="3">
    <location>
        <begin position="63"/>
        <end position="97"/>
    </location>
</feature>
<dbReference type="PANTHER" id="PTHR23050">
    <property type="entry name" value="CALCIUM BINDING PROTEIN"/>
    <property type="match status" value="1"/>
</dbReference>
<dbReference type="Gene3D" id="1.10.238.10">
    <property type="entry name" value="EF-hand"/>
    <property type="match status" value="2"/>
</dbReference>
<sequence>MFDRGKQGYIMATQIGQIMHAMEQDFDEKQLRKLIRKFDADGSGKLEFDEFCALVYTEIADDLSDDQLEAAVDEIDEDGSGKIEFEEFWELMAGEAD</sequence>
<dbReference type="SUPFAM" id="SSF47473">
    <property type="entry name" value="EF-hand"/>
    <property type="match status" value="1"/>
</dbReference>
<dbReference type="InterPro" id="IPR050145">
    <property type="entry name" value="Centrin_CML-like"/>
</dbReference>
<dbReference type="SMART" id="SM00054">
    <property type="entry name" value="EFh"/>
    <property type="match status" value="2"/>
</dbReference>
<evidence type="ECO:0000256" key="2">
    <source>
        <dbReference type="ARBA" id="ARBA00022837"/>
    </source>
</evidence>
<dbReference type="GO" id="GO:0005509">
    <property type="term" value="F:calcium ion binding"/>
    <property type="evidence" value="ECO:0007669"/>
    <property type="project" value="InterPro"/>
</dbReference>
<keyword evidence="2" id="KW-0106">Calcium</keyword>
<dbReference type="Pfam" id="PF13499">
    <property type="entry name" value="EF-hand_7"/>
    <property type="match status" value="1"/>
</dbReference>
<dbReference type="InterPro" id="IPR018247">
    <property type="entry name" value="EF_Hand_1_Ca_BS"/>
</dbReference>
<protein>
    <submittedName>
        <fullName evidence="5">EF-hand domain-containing protein</fullName>
    </submittedName>
</protein>
<dbReference type="AlphaFoldDB" id="A0A914S3N5"/>
<evidence type="ECO:0000313" key="4">
    <source>
        <dbReference type="Proteomes" id="UP000887564"/>
    </source>
</evidence>
<reference evidence="5" key="1">
    <citation type="submission" date="2022-11" db="UniProtKB">
        <authorList>
            <consortium name="WormBaseParasite"/>
        </authorList>
    </citation>
    <scope>IDENTIFICATION</scope>
</reference>
<dbReference type="InterPro" id="IPR002048">
    <property type="entry name" value="EF_hand_dom"/>
</dbReference>
<evidence type="ECO:0000256" key="1">
    <source>
        <dbReference type="ARBA" id="ARBA00022737"/>
    </source>
</evidence>
<dbReference type="InterPro" id="IPR011992">
    <property type="entry name" value="EF-hand-dom_pair"/>
</dbReference>
<organism evidence="4 5">
    <name type="scientific">Parascaris equorum</name>
    <name type="common">Equine roundworm</name>
    <dbReference type="NCBI Taxonomy" id="6256"/>
    <lineage>
        <taxon>Eukaryota</taxon>
        <taxon>Metazoa</taxon>
        <taxon>Ecdysozoa</taxon>
        <taxon>Nematoda</taxon>
        <taxon>Chromadorea</taxon>
        <taxon>Rhabditida</taxon>
        <taxon>Spirurina</taxon>
        <taxon>Ascaridomorpha</taxon>
        <taxon>Ascaridoidea</taxon>
        <taxon>Ascarididae</taxon>
        <taxon>Parascaris</taxon>
    </lineage>
</organism>
<accession>A0A914S3N5</accession>